<keyword evidence="5 8" id="KW-0378">Hydrolase</keyword>
<name>A0A0P6XCT2_9CHLR</name>
<accession>A0A0P6XCT2</accession>
<dbReference type="GO" id="GO:0016787">
    <property type="term" value="F:hydrolase activity"/>
    <property type="evidence" value="ECO:0007669"/>
    <property type="project" value="UniProtKB-KW"/>
</dbReference>
<organism evidence="10 11">
    <name type="scientific">Bellilinea caldifistulae</name>
    <dbReference type="NCBI Taxonomy" id="360411"/>
    <lineage>
        <taxon>Bacteria</taxon>
        <taxon>Bacillati</taxon>
        <taxon>Chloroflexota</taxon>
        <taxon>Anaerolineae</taxon>
        <taxon>Anaerolineales</taxon>
        <taxon>Anaerolineaceae</taxon>
        <taxon>Bellilinea</taxon>
    </lineage>
</organism>
<dbReference type="EC" id="3.1.-.-" evidence="8"/>
<dbReference type="RefSeq" id="WP_061913680.1">
    <property type="nucleotide sequence ID" value="NZ_DF967971.1"/>
</dbReference>
<dbReference type="EMBL" id="LGHJ01000009">
    <property type="protein sequence ID" value="KPL77566.1"/>
    <property type="molecule type" value="Genomic_DNA"/>
</dbReference>
<comment type="caution">
    <text evidence="10">The sequence shown here is derived from an EMBL/GenBank/DDBJ whole genome shotgun (WGS) entry which is preliminary data.</text>
</comment>
<dbReference type="OrthoDB" id="9815354at2"/>
<evidence type="ECO:0000256" key="5">
    <source>
        <dbReference type="ARBA" id="ARBA00022801"/>
    </source>
</evidence>
<dbReference type="InterPro" id="IPR002716">
    <property type="entry name" value="PIN_dom"/>
</dbReference>
<dbReference type="GO" id="GO:0004540">
    <property type="term" value="F:RNA nuclease activity"/>
    <property type="evidence" value="ECO:0007669"/>
    <property type="project" value="InterPro"/>
</dbReference>
<evidence type="ECO:0000256" key="3">
    <source>
        <dbReference type="ARBA" id="ARBA00022722"/>
    </source>
</evidence>
<feature type="domain" description="PIN" evidence="9">
    <location>
        <begin position="3"/>
        <end position="124"/>
    </location>
</feature>
<feature type="binding site" evidence="8">
    <location>
        <position position="105"/>
    </location>
    <ligand>
        <name>Mg(2+)</name>
        <dbReference type="ChEBI" id="CHEBI:18420"/>
    </ligand>
</feature>
<keyword evidence="4 8" id="KW-0479">Metal-binding</keyword>
<keyword evidence="2 8" id="KW-1277">Toxin-antitoxin system</keyword>
<dbReference type="InterPro" id="IPR050556">
    <property type="entry name" value="Type_II_TA_system_RNase"/>
</dbReference>
<evidence type="ECO:0000256" key="6">
    <source>
        <dbReference type="ARBA" id="ARBA00022842"/>
    </source>
</evidence>
<sequence>MTYLLDTCVISEFTRRQPNERVVRWLSEADEDTLYLSVLSIGEIQHGIERLENSPRKEDLRHWLENDLILRFDKRILPLDVPTLLVWGELIGKLEREGRKLPAFDGLIAATALAHDLAIVTRNTVDFEPAGVRVFNPWEEG</sequence>
<keyword evidence="11" id="KW-1185">Reference proteome</keyword>
<evidence type="ECO:0000313" key="11">
    <source>
        <dbReference type="Proteomes" id="UP000050514"/>
    </source>
</evidence>
<comment type="function">
    <text evidence="8">Toxic component of a toxin-antitoxin (TA) system. An RNase.</text>
</comment>
<dbReference type="Proteomes" id="UP000050514">
    <property type="component" value="Unassembled WGS sequence"/>
</dbReference>
<evidence type="ECO:0000259" key="9">
    <source>
        <dbReference type="Pfam" id="PF01850"/>
    </source>
</evidence>
<dbReference type="PANTHER" id="PTHR33653:SF1">
    <property type="entry name" value="RIBONUCLEASE VAPC2"/>
    <property type="match status" value="1"/>
</dbReference>
<dbReference type="Pfam" id="PF01850">
    <property type="entry name" value="PIN"/>
    <property type="match status" value="1"/>
</dbReference>
<evidence type="ECO:0000256" key="8">
    <source>
        <dbReference type="HAMAP-Rule" id="MF_00265"/>
    </source>
</evidence>
<dbReference type="CDD" id="cd18746">
    <property type="entry name" value="PIN_VapC4-5_FitB-like"/>
    <property type="match status" value="1"/>
</dbReference>
<dbReference type="SUPFAM" id="SSF88723">
    <property type="entry name" value="PIN domain-like"/>
    <property type="match status" value="1"/>
</dbReference>
<feature type="binding site" evidence="8">
    <location>
        <position position="6"/>
    </location>
    <ligand>
        <name>Mg(2+)</name>
        <dbReference type="ChEBI" id="CHEBI:18420"/>
    </ligand>
</feature>
<evidence type="ECO:0000256" key="1">
    <source>
        <dbReference type="ARBA" id="ARBA00001946"/>
    </source>
</evidence>
<gene>
    <name evidence="8" type="primary">vapC</name>
    <name evidence="10" type="ORF">AC812_03245</name>
</gene>
<evidence type="ECO:0000313" key="10">
    <source>
        <dbReference type="EMBL" id="KPL77566.1"/>
    </source>
</evidence>
<proteinExistence type="inferred from homology"/>
<evidence type="ECO:0000256" key="2">
    <source>
        <dbReference type="ARBA" id="ARBA00022649"/>
    </source>
</evidence>
<protein>
    <recommendedName>
        <fullName evidence="8">Ribonuclease VapC</fullName>
        <shortName evidence="8">RNase VapC</shortName>
        <ecNumber evidence="8">3.1.-.-</ecNumber>
    </recommendedName>
    <alternativeName>
        <fullName evidence="8">Toxin VapC</fullName>
    </alternativeName>
</protein>
<evidence type="ECO:0000256" key="7">
    <source>
        <dbReference type="ARBA" id="ARBA00038093"/>
    </source>
</evidence>
<dbReference type="Gene3D" id="3.40.50.1010">
    <property type="entry name" value="5'-nuclease"/>
    <property type="match status" value="1"/>
</dbReference>
<comment type="cofactor">
    <cofactor evidence="1 8">
        <name>Mg(2+)</name>
        <dbReference type="ChEBI" id="CHEBI:18420"/>
    </cofactor>
</comment>
<keyword evidence="3 8" id="KW-0540">Nuclease</keyword>
<dbReference type="AlphaFoldDB" id="A0A0P6XCT2"/>
<keyword evidence="6 8" id="KW-0460">Magnesium</keyword>
<evidence type="ECO:0000256" key="4">
    <source>
        <dbReference type="ARBA" id="ARBA00022723"/>
    </source>
</evidence>
<dbReference type="InterPro" id="IPR022907">
    <property type="entry name" value="VapC_family"/>
</dbReference>
<dbReference type="GO" id="GO:0090729">
    <property type="term" value="F:toxin activity"/>
    <property type="evidence" value="ECO:0007669"/>
    <property type="project" value="UniProtKB-KW"/>
</dbReference>
<reference evidence="10 11" key="1">
    <citation type="submission" date="2015-07" db="EMBL/GenBank/DDBJ databases">
        <title>Draft genome of Bellilinea caldifistulae DSM 17877.</title>
        <authorList>
            <person name="Hemp J."/>
            <person name="Ward L.M."/>
            <person name="Pace L.A."/>
            <person name="Fischer W.W."/>
        </authorList>
    </citation>
    <scope>NUCLEOTIDE SEQUENCE [LARGE SCALE GENOMIC DNA]</scope>
    <source>
        <strain evidence="10 11">GOMI-1</strain>
    </source>
</reference>
<dbReference type="STRING" id="360411.AC812_03245"/>
<dbReference type="InterPro" id="IPR029060">
    <property type="entry name" value="PIN-like_dom_sf"/>
</dbReference>
<comment type="similarity">
    <text evidence="7 8">Belongs to the PINc/VapC protein family.</text>
</comment>
<dbReference type="HAMAP" id="MF_00265">
    <property type="entry name" value="VapC_Nob1"/>
    <property type="match status" value="1"/>
</dbReference>
<keyword evidence="8" id="KW-0800">Toxin</keyword>
<dbReference type="PANTHER" id="PTHR33653">
    <property type="entry name" value="RIBONUCLEASE VAPC2"/>
    <property type="match status" value="1"/>
</dbReference>
<dbReference type="GO" id="GO:0000287">
    <property type="term" value="F:magnesium ion binding"/>
    <property type="evidence" value="ECO:0007669"/>
    <property type="project" value="UniProtKB-UniRule"/>
</dbReference>